<dbReference type="Pfam" id="PF03531">
    <property type="entry name" value="SSrecog"/>
    <property type="match status" value="1"/>
</dbReference>
<accession>A0A0C3BEP2</accession>
<feature type="compositionally biased region" description="Low complexity" evidence="11">
    <location>
        <begin position="496"/>
        <end position="508"/>
    </location>
</feature>
<dbReference type="Gene3D" id="2.30.29.150">
    <property type="match status" value="1"/>
</dbReference>
<keyword evidence="2 10" id="KW-0158">Chromosome</keyword>
<keyword evidence="5 10" id="KW-0805">Transcription regulation</keyword>
<dbReference type="InterPro" id="IPR048993">
    <property type="entry name" value="SSRP1-like_PH1"/>
</dbReference>
<dbReference type="CDD" id="cd13231">
    <property type="entry name" value="PH2_SSRP1-like"/>
    <property type="match status" value="1"/>
</dbReference>
<feature type="compositionally biased region" description="Acidic residues" evidence="11">
    <location>
        <begin position="484"/>
        <end position="495"/>
    </location>
</feature>
<evidence type="ECO:0000259" key="12">
    <source>
        <dbReference type="SMART" id="SM01287"/>
    </source>
</evidence>
<reference evidence="14" key="2">
    <citation type="submission" date="2015-01" db="EMBL/GenBank/DDBJ databases">
        <title>Evolutionary Origins and Diversification of the Mycorrhizal Mutualists.</title>
        <authorList>
            <consortium name="DOE Joint Genome Institute"/>
            <consortium name="Mycorrhizal Genomics Consortium"/>
            <person name="Kohler A."/>
            <person name="Kuo A."/>
            <person name="Nagy L.G."/>
            <person name="Floudas D."/>
            <person name="Copeland A."/>
            <person name="Barry K.W."/>
            <person name="Cichocki N."/>
            <person name="Veneault-Fourrey C."/>
            <person name="LaButti K."/>
            <person name="Lindquist E.A."/>
            <person name="Lipzen A."/>
            <person name="Lundell T."/>
            <person name="Morin E."/>
            <person name="Murat C."/>
            <person name="Riley R."/>
            <person name="Ohm R."/>
            <person name="Sun H."/>
            <person name="Tunlid A."/>
            <person name="Henrissat B."/>
            <person name="Grigoriev I.V."/>
            <person name="Hibbett D.S."/>
            <person name="Martin F."/>
        </authorList>
    </citation>
    <scope>NUCLEOTIDE SEQUENCE [LARGE SCALE GENOMIC DNA]</scope>
    <source>
        <strain evidence="14">MAFF 305830</strain>
    </source>
</reference>
<evidence type="ECO:0000256" key="10">
    <source>
        <dbReference type="RuleBase" id="RU364013"/>
    </source>
</evidence>
<dbReference type="Pfam" id="PF08512">
    <property type="entry name" value="Rttp106-like_middle"/>
    <property type="match status" value="1"/>
</dbReference>
<dbReference type="Gene3D" id="2.30.29.220">
    <property type="entry name" value="Structure-specific recognition protein (SSRP1)"/>
    <property type="match status" value="1"/>
</dbReference>
<keyword evidence="14" id="KW-1185">Reference proteome</keyword>
<reference evidence="13 14" key="1">
    <citation type="submission" date="2014-04" db="EMBL/GenBank/DDBJ databases">
        <authorList>
            <consortium name="DOE Joint Genome Institute"/>
            <person name="Kuo A."/>
            <person name="Zuccaro A."/>
            <person name="Kohler A."/>
            <person name="Nagy L.G."/>
            <person name="Floudas D."/>
            <person name="Copeland A."/>
            <person name="Barry K.W."/>
            <person name="Cichocki N."/>
            <person name="Veneault-Fourrey C."/>
            <person name="LaButti K."/>
            <person name="Lindquist E.A."/>
            <person name="Lipzen A."/>
            <person name="Lundell T."/>
            <person name="Morin E."/>
            <person name="Murat C."/>
            <person name="Sun H."/>
            <person name="Tunlid A."/>
            <person name="Henrissat B."/>
            <person name="Grigoriev I.V."/>
            <person name="Hibbett D.S."/>
            <person name="Martin F."/>
            <person name="Nordberg H.P."/>
            <person name="Cantor M.N."/>
            <person name="Hua S.X."/>
        </authorList>
    </citation>
    <scope>NUCLEOTIDE SEQUENCE [LARGE SCALE GENOMIC DNA]</scope>
    <source>
        <strain evidence="13 14">MAFF 305830</strain>
    </source>
</reference>
<gene>
    <name evidence="13" type="ORF">M408DRAFT_328388</name>
</gene>
<evidence type="ECO:0000256" key="11">
    <source>
        <dbReference type="SAM" id="MobiDB-lite"/>
    </source>
</evidence>
<dbReference type="GO" id="GO:0042393">
    <property type="term" value="F:histone binding"/>
    <property type="evidence" value="ECO:0007669"/>
    <property type="project" value="TreeGrafter"/>
</dbReference>
<comment type="similarity">
    <text evidence="1 10">Belongs to the SSRP1 family.</text>
</comment>
<evidence type="ECO:0000313" key="13">
    <source>
        <dbReference type="EMBL" id="KIM29926.1"/>
    </source>
</evidence>
<dbReference type="CDD" id="cd13230">
    <property type="entry name" value="PH1_SSRP1-like"/>
    <property type="match status" value="1"/>
</dbReference>
<dbReference type="GO" id="GO:0006260">
    <property type="term" value="P:DNA replication"/>
    <property type="evidence" value="ECO:0007669"/>
    <property type="project" value="UniProtKB-KW"/>
</dbReference>
<dbReference type="PANTHER" id="PTHR45849">
    <property type="entry name" value="FACT COMPLEX SUBUNIT SSRP1"/>
    <property type="match status" value="1"/>
</dbReference>
<dbReference type="PRINTS" id="PR00887">
    <property type="entry name" value="SSRCOGNITION"/>
</dbReference>
<dbReference type="GO" id="GO:0035101">
    <property type="term" value="C:FACT complex"/>
    <property type="evidence" value="ECO:0007669"/>
    <property type="project" value="TreeGrafter"/>
</dbReference>
<evidence type="ECO:0000313" key="14">
    <source>
        <dbReference type="Proteomes" id="UP000054097"/>
    </source>
</evidence>
<proteinExistence type="inferred from homology"/>
<dbReference type="STRING" id="933852.A0A0C3BEP2"/>
<comment type="function">
    <text evidence="9 10">Component of the FACT complex, a general chromatin factor that acts to reorganize nucleosomes. The FACT complex is involved in multiple processes that require DNA as a template such as mRNA elongation, DNA replication and DNA repair. During transcription elongation the FACT complex acts as a histone chaperone that both destabilizes and restores nucleosomal structure. It facilitates the passage of RNA polymerase II and transcription by promoting the dissociation of one histone H2A-H2B dimer from the nucleosome, then subsequently promotes the reestablishment of the nucleosome following the passage of RNA polymerase II.</text>
</comment>
<evidence type="ECO:0000256" key="8">
    <source>
        <dbReference type="ARBA" id="ARBA00023242"/>
    </source>
</evidence>
<evidence type="ECO:0000256" key="2">
    <source>
        <dbReference type="ARBA" id="ARBA00022454"/>
    </source>
</evidence>
<dbReference type="Gene3D" id="2.30.29.30">
    <property type="entry name" value="Pleckstrin-homology domain (PH domain)/Phosphotyrosine-binding domain (PTB)"/>
    <property type="match status" value="2"/>
</dbReference>
<protein>
    <recommendedName>
        <fullName evidence="10">FACT complex subunit POB3</fullName>
    </recommendedName>
</protein>
<evidence type="ECO:0000256" key="6">
    <source>
        <dbReference type="ARBA" id="ARBA00023163"/>
    </source>
</evidence>
<dbReference type="InterPro" id="IPR011993">
    <property type="entry name" value="PH-like_dom_sf"/>
</dbReference>
<dbReference type="EMBL" id="KN824286">
    <property type="protein sequence ID" value="KIM29926.1"/>
    <property type="molecule type" value="Genomic_DNA"/>
</dbReference>
<evidence type="ECO:0000256" key="5">
    <source>
        <dbReference type="ARBA" id="ARBA00023015"/>
    </source>
</evidence>
<dbReference type="GO" id="GO:0006281">
    <property type="term" value="P:DNA repair"/>
    <property type="evidence" value="ECO:0007669"/>
    <property type="project" value="UniProtKB-KW"/>
</dbReference>
<dbReference type="InterPro" id="IPR000969">
    <property type="entry name" value="SSRP1/POB3"/>
</dbReference>
<dbReference type="Pfam" id="PF21103">
    <property type="entry name" value="PH1_SSRP1-like"/>
    <property type="match status" value="1"/>
</dbReference>
<evidence type="ECO:0000256" key="3">
    <source>
        <dbReference type="ARBA" id="ARBA00022705"/>
    </source>
</evidence>
<dbReference type="SUPFAM" id="SSF50729">
    <property type="entry name" value="PH domain-like"/>
    <property type="match status" value="1"/>
</dbReference>
<evidence type="ECO:0000256" key="4">
    <source>
        <dbReference type="ARBA" id="ARBA00022763"/>
    </source>
</evidence>
<dbReference type="InterPro" id="IPR050454">
    <property type="entry name" value="RTT106/SSRP1_HistChap/FACT"/>
</dbReference>
<keyword evidence="3 10" id="KW-0235">DNA replication</keyword>
<evidence type="ECO:0000256" key="1">
    <source>
        <dbReference type="ARBA" id="ARBA00010060"/>
    </source>
</evidence>
<evidence type="ECO:0000256" key="9">
    <source>
        <dbReference type="ARBA" id="ARBA00025370"/>
    </source>
</evidence>
<dbReference type="Proteomes" id="UP000054097">
    <property type="component" value="Unassembled WGS sequence"/>
</dbReference>
<keyword evidence="4 10" id="KW-0227">DNA damage</keyword>
<sequence>MSTTEYGDIWHLEEHGKLRIGSSGISWKALEGGKTVNVPASELKWAEWTRVARQFQLRIGLKDTWRREAFDGFTRQDQDSVGGLIKQHFDLNMEVKELSWRGWNWGATDFRGQDLVFLIGNKPAFEIPLPSVANSNIAGKTEVSLEFIQPDMPKKSAKNAPDELMELRMYIPGTLPKDNDNEDDAGAEETSAAQAFHESIKEKADIGQVSGESIVIFHEVLVSTPRGRYDIHMFPNFLRLHGKTYDYKVPYNTISRMFLLPRADEQNVSLVVNLDPPIRQGQTRYPFLVLVFNRDETMVAELNLDEETLATKYEGKLEKSHDGPAHQVVANVFRGLVQKNIARPSSAFAAQSQDPSHPVKCSLKAVQGELYFLEKSIFFLSKQPYLVNFNDVFNVVFTRLGGGMASAKTIDLRIEPKAGSDVTFSSIGKAEKEYIEDFLNSKKVRVKTEAVDEVMAVDLGSEDEEMQSVASSDDEPPKVRVGGGDDDESSEDEDFQASSSDEGSPTSDSDSDDSDAGSAASSPAKPKKAKARETSGSPAPKKPKKTDGDGKVKPKTKPKVAAEKDDSDGEGPKKKKKRID</sequence>
<keyword evidence="7 10" id="KW-0234">DNA repair</keyword>
<evidence type="ECO:0000256" key="7">
    <source>
        <dbReference type="ARBA" id="ARBA00023204"/>
    </source>
</evidence>
<keyword evidence="6 10" id="KW-0804">Transcription</keyword>
<dbReference type="GO" id="GO:0003677">
    <property type="term" value="F:DNA binding"/>
    <property type="evidence" value="ECO:0007669"/>
    <property type="project" value="InterPro"/>
</dbReference>
<dbReference type="InterPro" id="IPR038167">
    <property type="entry name" value="SSRP1_sf"/>
</dbReference>
<dbReference type="PANTHER" id="PTHR45849:SF1">
    <property type="entry name" value="FACT COMPLEX SUBUNIT SSRP1"/>
    <property type="match status" value="1"/>
</dbReference>
<feature type="region of interest" description="Disordered" evidence="11">
    <location>
        <begin position="458"/>
        <end position="580"/>
    </location>
</feature>
<organism evidence="13 14">
    <name type="scientific">Serendipita vermifera MAFF 305830</name>
    <dbReference type="NCBI Taxonomy" id="933852"/>
    <lineage>
        <taxon>Eukaryota</taxon>
        <taxon>Fungi</taxon>
        <taxon>Dikarya</taxon>
        <taxon>Basidiomycota</taxon>
        <taxon>Agaricomycotina</taxon>
        <taxon>Agaricomycetes</taxon>
        <taxon>Sebacinales</taxon>
        <taxon>Serendipitaceae</taxon>
        <taxon>Serendipita</taxon>
    </lineage>
</organism>
<feature type="domain" description="Histone chaperone RTT106/FACT complex subunit SPT16-like middle" evidence="12">
    <location>
        <begin position="356"/>
        <end position="449"/>
    </location>
</feature>
<keyword evidence="8 10" id="KW-0539">Nucleus</keyword>
<dbReference type="OrthoDB" id="498543at2759"/>
<dbReference type="Pfam" id="PF17292">
    <property type="entry name" value="POB3_N"/>
    <property type="match status" value="1"/>
</dbReference>
<dbReference type="SMART" id="SM01287">
    <property type="entry name" value="Rtt106"/>
    <property type="match status" value="1"/>
</dbReference>
<dbReference type="AlphaFoldDB" id="A0A0C3BEP2"/>
<dbReference type="InterPro" id="IPR024954">
    <property type="entry name" value="SSRP1_DD"/>
</dbReference>
<dbReference type="GO" id="GO:0031491">
    <property type="term" value="F:nucleosome binding"/>
    <property type="evidence" value="ECO:0007669"/>
    <property type="project" value="TreeGrafter"/>
</dbReference>
<dbReference type="HOGENOM" id="CLU_017374_3_0_1"/>
<name>A0A0C3BEP2_SERVB</name>
<comment type="subcellular location">
    <subcellularLocation>
        <location evidence="10">Nucleus</location>
    </subcellularLocation>
    <subcellularLocation>
        <location evidence="10">Chromosome</location>
    </subcellularLocation>
</comment>
<dbReference type="FunFam" id="2.30.29.150:FF:000001">
    <property type="entry name" value="Fact complex subunit ssrp1"/>
    <property type="match status" value="1"/>
</dbReference>
<dbReference type="InterPro" id="IPR013719">
    <property type="entry name" value="RTT106/SPT16-like_middle_dom"/>
</dbReference>
<dbReference type="InterPro" id="IPR035417">
    <property type="entry name" value="SSRP1/POB3_N"/>
</dbReference>